<dbReference type="Proteomes" id="UP001652663">
    <property type="component" value="Chromosome 11"/>
</dbReference>
<proteinExistence type="predicted"/>
<sequence length="250" mass="26757">MNIVVQKSIQMPTFESFEQTPRGGLAKSYATRPGLVVTCWFKNSSREENDCQLPPRCRMLSPGPARASTRLRASDSATGAAAQGSGASYRRPVPGWGGGQAGSLRAGSSCRPSQLPRRYSQRKLGESGRLALGFVFPTDSAFLRPPRPLPHGSAQAPRSPETRVRPPPGVRARTSRALQPPPRLLGLSPAPVRGRVLREMGRALRSPRPATWQALCRKCSPCLFNASIWGGVIAPAVPGTSQQLGEPSAS</sequence>
<keyword evidence="2" id="KW-1185">Reference proteome</keyword>
<accession>A0ABM4T2H5</accession>
<name>A0ABM4T2H5_BOSIN</name>
<dbReference type="RefSeq" id="XP_070654259.1">
    <property type="nucleotide sequence ID" value="XM_070798158.1"/>
</dbReference>
<protein>
    <submittedName>
        <fullName evidence="3">Uncharacterized protein</fullName>
    </submittedName>
</protein>
<evidence type="ECO:0000256" key="1">
    <source>
        <dbReference type="SAM" id="MobiDB-lite"/>
    </source>
</evidence>
<feature type="region of interest" description="Disordered" evidence="1">
    <location>
        <begin position="62"/>
        <end position="122"/>
    </location>
</feature>
<evidence type="ECO:0000313" key="3">
    <source>
        <dbReference type="RefSeq" id="XP_070654259.1"/>
    </source>
</evidence>
<gene>
    <name evidence="3" type="primary">LOC139185699</name>
</gene>
<organism evidence="2 3">
    <name type="scientific">Bos indicus</name>
    <name type="common">Zebu</name>
    <dbReference type="NCBI Taxonomy" id="9915"/>
    <lineage>
        <taxon>Eukaryota</taxon>
        <taxon>Metazoa</taxon>
        <taxon>Chordata</taxon>
        <taxon>Craniata</taxon>
        <taxon>Vertebrata</taxon>
        <taxon>Euteleostomi</taxon>
        <taxon>Mammalia</taxon>
        <taxon>Eutheria</taxon>
        <taxon>Laurasiatheria</taxon>
        <taxon>Artiodactyla</taxon>
        <taxon>Ruminantia</taxon>
        <taxon>Pecora</taxon>
        <taxon>Bovidae</taxon>
        <taxon>Bovinae</taxon>
        <taxon>Bos</taxon>
    </lineage>
</organism>
<dbReference type="GeneID" id="139185699"/>
<evidence type="ECO:0000313" key="2">
    <source>
        <dbReference type="Proteomes" id="UP001652663"/>
    </source>
</evidence>
<reference evidence="3" key="1">
    <citation type="submission" date="2025-08" db="UniProtKB">
        <authorList>
            <consortium name="RefSeq"/>
        </authorList>
    </citation>
    <scope>IDENTIFICATION</scope>
    <source>
        <tissue evidence="3">Blood</tissue>
    </source>
</reference>
<feature type="region of interest" description="Disordered" evidence="1">
    <location>
        <begin position="143"/>
        <end position="189"/>
    </location>
</feature>
<feature type="compositionally biased region" description="Low complexity" evidence="1">
    <location>
        <begin position="74"/>
        <end position="88"/>
    </location>
</feature>